<dbReference type="AlphaFoldDB" id="A0AA42CRZ3"/>
<reference evidence="1" key="1">
    <citation type="submission" date="2022-05" db="EMBL/GenBank/DDBJ databases">
        <authorList>
            <person name="Pankratov T."/>
        </authorList>
    </citation>
    <scope>NUCLEOTIDE SEQUENCE</scope>
    <source>
        <strain evidence="1">BP6-180914</strain>
    </source>
</reference>
<sequence>MNTNDNKIESQASSLPNSVFADYVATYRDVPMEMSLLACMRMAEQVYHQLEILNKEKSEVTAGCLHSLNFLLVMTAVIPAKSRAEIQAKALYLGGYRRLFKTCDPRLFVILNTAIIHECELWGMESVDVLEPTNNPQIH</sequence>
<protein>
    <submittedName>
        <fullName evidence="1">Uncharacterized protein</fullName>
    </submittedName>
</protein>
<evidence type="ECO:0000313" key="1">
    <source>
        <dbReference type="EMBL" id="MCW6512992.1"/>
    </source>
</evidence>
<accession>A0AA42CRZ3</accession>
<dbReference type="Proteomes" id="UP001165667">
    <property type="component" value="Unassembled WGS sequence"/>
</dbReference>
<dbReference type="EMBL" id="JAMOIM010000081">
    <property type="protein sequence ID" value="MCW6512992.1"/>
    <property type="molecule type" value="Genomic_DNA"/>
</dbReference>
<evidence type="ECO:0000313" key="2">
    <source>
        <dbReference type="Proteomes" id="UP001165667"/>
    </source>
</evidence>
<organism evidence="1 2">
    <name type="scientific">Lichenifustis flavocetrariae</name>
    <dbReference type="NCBI Taxonomy" id="2949735"/>
    <lineage>
        <taxon>Bacteria</taxon>
        <taxon>Pseudomonadati</taxon>
        <taxon>Pseudomonadota</taxon>
        <taxon>Alphaproteobacteria</taxon>
        <taxon>Hyphomicrobiales</taxon>
        <taxon>Lichenihabitantaceae</taxon>
        <taxon>Lichenifustis</taxon>
    </lineage>
</organism>
<name>A0AA42CRZ3_9HYPH</name>
<gene>
    <name evidence="1" type="ORF">M8523_34575</name>
</gene>
<keyword evidence="2" id="KW-1185">Reference proteome</keyword>
<proteinExistence type="predicted"/>
<comment type="caution">
    <text evidence="1">The sequence shown here is derived from an EMBL/GenBank/DDBJ whole genome shotgun (WGS) entry which is preliminary data.</text>
</comment>
<dbReference type="RefSeq" id="WP_282589368.1">
    <property type="nucleotide sequence ID" value="NZ_JAMOIM010000081.1"/>
</dbReference>